<accession>A0A2I0IBH8</accession>
<evidence type="ECO:0000256" key="2">
    <source>
        <dbReference type="SAM" id="SignalP"/>
    </source>
</evidence>
<gene>
    <name evidence="3" type="ORF">CRG98_038244</name>
</gene>
<keyword evidence="4" id="KW-1185">Reference proteome</keyword>
<keyword evidence="2" id="KW-0732">Signal</keyword>
<protein>
    <submittedName>
        <fullName evidence="3">Uncharacterized protein</fullName>
    </submittedName>
</protein>
<evidence type="ECO:0000256" key="1">
    <source>
        <dbReference type="SAM" id="MobiDB-lite"/>
    </source>
</evidence>
<reference evidence="3 4" key="1">
    <citation type="submission" date="2017-11" db="EMBL/GenBank/DDBJ databases">
        <title>De-novo sequencing of pomegranate (Punica granatum L.) genome.</title>
        <authorList>
            <person name="Akparov Z."/>
            <person name="Amiraslanov A."/>
            <person name="Hajiyeva S."/>
            <person name="Abbasov M."/>
            <person name="Kaur K."/>
            <person name="Hamwieh A."/>
            <person name="Solovyev V."/>
            <person name="Salamov A."/>
            <person name="Braich B."/>
            <person name="Kosarev P."/>
            <person name="Mahmoud A."/>
            <person name="Hajiyev E."/>
            <person name="Babayeva S."/>
            <person name="Izzatullayeva V."/>
            <person name="Mammadov A."/>
            <person name="Mammadov A."/>
            <person name="Sharifova S."/>
            <person name="Ojaghi J."/>
            <person name="Eynullazada K."/>
            <person name="Bayramov B."/>
            <person name="Abdulazimova A."/>
            <person name="Shahmuradov I."/>
        </authorList>
    </citation>
    <scope>NUCLEOTIDE SEQUENCE [LARGE SCALE GENOMIC DNA]</scope>
    <source>
        <strain evidence="4">cv. AG2017</strain>
        <tissue evidence="3">Leaf</tissue>
    </source>
</reference>
<dbReference type="EMBL" id="PGOL01003401">
    <property type="protein sequence ID" value="PKI41358.1"/>
    <property type="molecule type" value="Genomic_DNA"/>
</dbReference>
<dbReference type="Proteomes" id="UP000233551">
    <property type="component" value="Unassembled WGS sequence"/>
</dbReference>
<organism evidence="3 4">
    <name type="scientific">Punica granatum</name>
    <name type="common">Pomegranate</name>
    <dbReference type="NCBI Taxonomy" id="22663"/>
    <lineage>
        <taxon>Eukaryota</taxon>
        <taxon>Viridiplantae</taxon>
        <taxon>Streptophyta</taxon>
        <taxon>Embryophyta</taxon>
        <taxon>Tracheophyta</taxon>
        <taxon>Spermatophyta</taxon>
        <taxon>Magnoliopsida</taxon>
        <taxon>eudicotyledons</taxon>
        <taxon>Gunneridae</taxon>
        <taxon>Pentapetalae</taxon>
        <taxon>rosids</taxon>
        <taxon>malvids</taxon>
        <taxon>Myrtales</taxon>
        <taxon>Lythraceae</taxon>
        <taxon>Punica</taxon>
    </lineage>
</organism>
<proteinExistence type="predicted"/>
<name>A0A2I0IBH8_PUNGR</name>
<feature type="compositionally biased region" description="Pro residues" evidence="1">
    <location>
        <begin position="86"/>
        <end position="95"/>
    </location>
</feature>
<feature type="region of interest" description="Disordered" evidence="1">
    <location>
        <begin position="31"/>
        <end position="95"/>
    </location>
</feature>
<sequence length="95" mass="9894">MDGWKDNVLLFVSVRLSCLFLFGGGKKEIHRHGNGKCGPARPGGMERVGEGEGGGGGGGEFDEILETRSSFNFPSPSSSSSSSSSSPPPPSTYSR</sequence>
<dbReference type="AlphaFoldDB" id="A0A2I0IBH8"/>
<evidence type="ECO:0000313" key="3">
    <source>
        <dbReference type="EMBL" id="PKI41358.1"/>
    </source>
</evidence>
<comment type="caution">
    <text evidence="3">The sequence shown here is derived from an EMBL/GenBank/DDBJ whole genome shotgun (WGS) entry which is preliminary data.</text>
</comment>
<feature type="signal peptide" evidence="2">
    <location>
        <begin position="1"/>
        <end position="25"/>
    </location>
</feature>
<evidence type="ECO:0000313" key="4">
    <source>
        <dbReference type="Proteomes" id="UP000233551"/>
    </source>
</evidence>
<feature type="compositionally biased region" description="Low complexity" evidence="1">
    <location>
        <begin position="74"/>
        <end position="85"/>
    </location>
</feature>
<feature type="chain" id="PRO_5014179221" evidence="2">
    <location>
        <begin position="26"/>
        <end position="95"/>
    </location>
</feature>